<organism evidence="1 2">
    <name type="scientific">Devosia nanyangense</name>
    <dbReference type="NCBI Taxonomy" id="1228055"/>
    <lineage>
        <taxon>Bacteria</taxon>
        <taxon>Pseudomonadati</taxon>
        <taxon>Pseudomonadota</taxon>
        <taxon>Alphaproteobacteria</taxon>
        <taxon>Hyphomicrobiales</taxon>
        <taxon>Devosiaceae</taxon>
        <taxon>Devosia</taxon>
    </lineage>
</organism>
<comment type="caution">
    <text evidence="1">The sequence shown here is derived from an EMBL/GenBank/DDBJ whole genome shotgun (WGS) entry which is preliminary data.</text>
</comment>
<dbReference type="Proteomes" id="UP000782610">
    <property type="component" value="Unassembled WGS sequence"/>
</dbReference>
<accession>A0A933KYJ3</accession>
<dbReference type="EMBL" id="JACRAF010000015">
    <property type="protein sequence ID" value="MBI4920954.1"/>
    <property type="molecule type" value="Genomic_DNA"/>
</dbReference>
<name>A0A933KYJ3_9HYPH</name>
<sequence>MNEKTEQREELDDTLTEGVAAMIAADAAVSHPEDLADLFLEELNRLWADPAPLEAL</sequence>
<gene>
    <name evidence="1" type="ORF">HY834_04345</name>
</gene>
<evidence type="ECO:0000313" key="1">
    <source>
        <dbReference type="EMBL" id="MBI4920954.1"/>
    </source>
</evidence>
<dbReference type="AlphaFoldDB" id="A0A933KYJ3"/>
<reference evidence="1" key="1">
    <citation type="submission" date="2020-07" db="EMBL/GenBank/DDBJ databases">
        <title>Huge and variable diversity of episymbiotic CPR bacteria and DPANN archaea in groundwater ecosystems.</title>
        <authorList>
            <person name="He C.Y."/>
            <person name="Keren R."/>
            <person name="Whittaker M."/>
            <person name="Farag I.F."/>
            <person name="Doudna J."/>
            <person name="Cate J.H.D."/>
            <person name="Banfield J.F."/>
        </authorList>
    </citation>
    <scope>NUCLEOTIDE SEQUENCE</scope>
    <source>
        <strain evidence="1">NC_groundwater_1586_Pr3_B-0.1um_66_15</strain>
    </source>
</reference>
<proteinExistence type="predicted"/>
<evidence type="ECO:0000313" key="2">
    <source>
        <dbReference type="Proteomes" id="UP000782610"/>
    </source>
</evidence>
<protein>
    <submittedName>
        <fullName evidence="1">Uncharacterized protein</fullName>
    </submittedName>
</protein>